<evidence type="ECO:0000256" key="1">
    <source>
        <dbReference type="SAM" id="MobiDB-lite"/>
    </source>
</evidence>
<name>B9LVY2_HALLT</name>
<protein>
    <submittedName>
        <fullName evidence="2">Uncharacterized protein</fullName>
    </submittedName>
</protein>
<feature type="region of interest" description="Disordered" evidence="1">
    <location>
        <begin position="1"/>
        <end position="20"/>
    </location>
</feature>
<dbReference type="GeneID" id="25140457"/>
<dbReference type="eggNOG" id="arCOG13002">
    <property type="taxonomic scope" value="Archaea"/>
</dbReference>
<dbReference type="RefSeq" id="WP_009486656.1">
    <property type="nucleotide sequence ID" value="NC_012028.1"/>
</dbReference>
<feature type="compositionally biased region" description="Basic and acidic residues" evidence="1">
    <location>
        <begin position="10"/>
        <end position="20"/>
    </location>
</feature>
<dbReference type="GeneID" id="7399210"/>
<evidence type="ECO:0000313" key="2">
    <source>
        <dbReference type="EMBL" id="ACM58372.1"/>
    </source>
</evidence>
<reference evidence="2 3" key="1">
    <citation type="journal article" date="2016" name="Stand. Genomic Sci.">
        <title>Complete genome sequence of the Antarctic Halorubrum lacusprofundi type strain ACAM 34.</title>
        <authorList>
            <person name="Anderson I.J."/>
            <person name="DasSarma P."/>
            <person name="Lucas S."/>
            <person name="Copeland A."/>
            <person name="Lapidus A."/>
            <person name="Del Rio T.G."/>
            <person name="Tice H."/>
            <person name="Dalin E."/>
            <person name="Bruce D.C."/>
            <person name="Goodwin L."/>
            <person name="Pitluck S."/>
            <person name="Sims D."/>
            <person name="Brettin T.S."/>
            <person name="Detter J.C."/>
            <person name="Han C.S."/>
            <person name="Larimer F."/>
            <person name="Hauser L."/>
            <person name="Land M."/>
            <person name="Ivanova N."/>
            <person name="Richardson P."/>
            <person name="Cavicchioli R."/>
            <person name="DasSarma S."/>
            <person name="Woese C.R."/>
            <person name="Kyrpides N.C."/>
        </authorList>
    </citation>
    <scope>NUCLEOTIDE SEQUENCE [LARGE SCALE GENOMIC DNA]</scope>
    <source>
        <strain evidence="3">ATCC 49239 / DSM 5036 / JCM 8891 / ACAM 34</strain>
    </source>
</reference>
<proteinExistence type="predicted"/>
<dbReference type="HOGENOM" id="CLU_1217538_0_0_2"/>
<organism evidence="2 3">
    <name type="scientific">Halorubrum lacusprofundi (strain ATCC 49239 / DSM 5036 / JCM 8891 / ACAM 34)</name>
    <dbReference type="NCBI Taxonomy" id="416348"/>
    <lineage>
        <taxon>Archaea</taxon>
        <taxon>Methanobacteriati</taxon>
        <taxon>Methanobacteriota</taxon>
        <taxon>Stenosarchaea group</taxon>
        <taxon>Halobacteria</taxon>
        <taxon>Halobacteriales</taxon>
        <taxon>Haloferacaceae</taxon>
        <taxon>Halorubrum</taxon>
    </lineage>
</organism>
<dbReference type="Proteomes" id="UP000000740">
    <property type="component" value="Chromosome 2"/>
</dbReference>
<keyword evidence="3" id="KW-1185">Reference proteome</keyword>
<gene>
    <name evidence="2" type="ordered locus">Hlac_2805</name>
</gene>
<dbReference type="KEGG" id="hla:Hlac_2805"/>
<dbReference type="AlphaFoldDB" id="B9LVY2"/>
<evidence type="ECO:0000313" key="3">
    <source>
        <dbReference type="Proteomes" id="UP000000740"/>
    </source>
</evidence>
<accession>B9LVY2</accession>
<sequence>MEFSEIVGDEDGKSSDWHTSDMPDDVKNALSLAFLDGFHNEVHRLHEELQQEWEEAENDDLPMEFSFGGVGLKTYELHSLTVSYFEAGVPILCFHHFRNETEEGYQILEWMEENRDRALDEDSEEPYGTQIMQWLNSRRSSITDMARLMDETGLLSHDKVKRVRSHRHDFLHSPLQILYISDWEDLLKMSERCITVVDDLDERLYQDIDLHAFYPTLTDKERSSRTF</sequence>
<dbReference type="EMBL" id="CP001366">
    <property type="protein sequence ID" value="ACM58372.1"/>
    <property type="molecule type" value="Genomic_DNA"/>
</dbReference>